<dbReference type="Proteomes" id="UP000190675">
    <property type="component" value="Chromosome I"/>
</dbReference>
<name>A0A1M5K0M2_9BRAD</name>
<dbReference type="EMBL" id="LT670818">
    <property type="protein sequence ID" value="SHG45853.1"/>
    <property type="molecule type" value="Genomic_DNA"/>
</dbReference>
<proteinExistence type="predicted"/>
<evidence type="ECO:0000313" key="1">
    <source>
        <dbReference type="EMBL" id="SHG45853.1"/>
    </source>
</evidence>
<evidence type="ECO:0000313" key="2">
    <source>
        <dbReference type="Proteomes" id="UP000190675"/>
    </source>
</evidence>
<dbReference type="InterPro" id="IPR045932">
    <property type="entry name" value="DUF6352"/>
</dbReference>
<accession>A0A1M5K0M2</accession>
<dbReference type="RefSeq" id="WP_079566289.1">
    <property type="nucleotide sequence ID" value="NZ_LT670818.1"/>
</dbReference>
<reference evidence="1 2" key="1">
    <citation type="submission" date="2016-11" db="EMBL/GenBank/DDBJ databases">
        <authorList>
            <person name="Jaros S."/>
            <person name="Januszkiewicz K."/>
            <person name="Wedrychowicz H."/>
        </authorList>
    </citation>
    <scope>NUCLEOTIDE SEQUENCE [LARGE SCALE GENOMIC DNA]</scope>
    <source>
        <strain evidence="1 2">GAS242</strain>
    </source>
</reference>
<gene>
    <name evidence="1" type="ORF">SAMN05444169_2570</name>
</gene>
<dbReference type="OrthoDB" id="7062302at2"/>
<organism evidence="1 2">
    <name type="scientific">Bradyrhizobium erythrophlei</name>
    <dbReference type="NCBI Taxonomy" id="1437360"/>
    <lineage>
        <taxon>Bacteria</taxon>
        <taxon>Pseudomonadati</taxon>
        <taxon>Pseudomonadota</taxon>
        <taxon>Alphaproteobacteria</taxon>
        <taxon>Hyphomicrobiales</taxon>
        <taxon>Nitrobacteraceae</taxon>
        <taxon>Bradyrhizobium</taxon>
    </lineage>
</organism>
<dbReference type="AlphaFoldDB" id="A0A1M5K0M2"/>
<protein>
    <submittedName>
        <fullName evidence="1">Uncharacterized protein</fullName>
    </submittedName>
</protein>
<sequence>MSTSRDFWASCGHHLLDRDAAGKLLVTDEFLKVYLARPELMPPPDACAAEQGLHGALLSDPRRSVAASQVAAIADADARENWEIMIAWRDHLVKHRTLEAAYLEIIRRDIRFPHVLVGHLVQPILRNILEGCEDAFMLRAAEIFFRPQKLVMQEGSITALDEEADPSAGHHHPPSPLFALLGLPATTHVDAVTDESAASYWERSDRFDMAIDLTASGRGWAALGEVITRWLAHLLAIDVAIEPMAKLQAAPWSWYVGLSADATRIGDALWGGDALDDATQARLIGLYRLTFRDPAEMIEKVRGEPVYLLVAMTPDEKLRLKPQNLVTGLPVRLAEAVH</sequence>
<dbReference type="Pfam" id="PF19879">
    <property type="entry name" value="DUF6352"/>
    <property type="match status" value="1"/>
</dbReference>